<dbReference type="Proteomes" id="UP000422736">
    <property type="component" value="Chromosome 6"/>
</dbReference>
<gene>
    <name evidence="2" type="ORF">FIM1_4081</name>
</gene>
<feature type="region of interest" description="Disordered" evidence="1">
    <location>
        <begin position="303"/>
        <end position="327"/>
    </location>
</feature>
<feature type="compositionally biased region" description="Low complexity" evidence="1">
    <location>
        <begin position="47"/>
        <end position="61"/>
    </location>
</feature>
<protein>
    <submittedName>
        <fullName evidence="2">Uncharacterized protein</fullName>
    </submittedName>
</protein>
<proteinExistence type="predicted"/>
<feature type="region of interest" description="Disordered" evidence="1">
    <location>
        <begin position="453"/>
        <end position="487"/>
    </location>
</feature>
<accession>A0ABX6F045</accession>
<evidence type="ECO:0000313" key="3">
    <source>
        <dbReference type="Proteomes" id="UP000422736"/>
    </source>
</evidence>
<evidence type="ECO:0000313" key="2">
    <source>
        <dbReference type="EMBL" id="QGN17349.1"/>
    </source>
</evidence>
<name>A0ABX6F045_KLUMA</name>
<sequence length="487" mass="55083">MIIRWESGIEKETSNSMKPPIENGASIVNPRVKNNSSSDNKSKSKNKYNNNDNNSSGSNSDELPLADHRSNGFVNNPGLLHENEFYPMDPTNCWTHDPESASQLAYCSIVLHEENDPLLYKVVKHGMRHIQTLYHYDTWQKSTDFGSDDASAVVLSELNNDEFFDMGDLTIIACGEVKEATGTGSMAKRDIENVEAYVCKLNLQYNEEHFIRLLQVEDILFSGLQWDFFTSEMRIGSYTSLQVVERLKRTNVAPWSQREFQLPWLDKEIMAEERVVAMRPVPKAKQLPLQLLLKTSLAKSKQITKSRPITKPITKPSPMTKPNPMPKPMKMPMPNPMAKATPMAITIPIEKPMETRMELPWMQPALAPPLPPPLQVPMQVPMPLPMPLPLPRLTEHHESVDETLRFLDSMIELESQLNNSLNPILMGKGSNDIYISDSELSKIFDLHVSNKSSLSMGDSRSSTRGSQSLGTPQLHQDNFYLYNNTNS</sequence>
<reference evidence="2 3" key="2">
    <citation type="submission" date="2019-11" db="EMBL/GenBank/DDBJ databases">
        <authorList>
            <person name="Lu H."/>
        </authorList>
    </citation>
    <scope>NUCLEOTIDE SEQUENCE [LARGE SCALE GENOMIC DNA]</scope>
    <source>
        <strain evidence="2 3">FIM1</strain>
    </source>
</reference>
<evidence type="ECO:0000256" key="1">
    <source>
        <dbReference type="SAM" id="MobiDB-lite"/>
    </source>
</evidence>
<feature type="region of interest" description="Disordered" evidence="1">
    <location>
        <begin position="1"/>
        <end position="74"/>
    </location>
</feature>
<organism evidence="2 3">
    <name type="scientific">Kluyveromyces marxianus</name>
    <name type="common">Yeast</name>
    <name type="synonym">Candida kefyr</name>
    <dbReference type="NCBI Taxonomy" id="4911"/>
    <lineage>
        <taxon>Eukaryota</taxon>
        <taxon>Fungi</taxon>
        <taxon>Dikarya</taxon>
        <taxon>Ascomycota</taxon>
        <taxon>Saccharomycotina</taxon>
        <taxon>Saccharomycetes</taxon>
        <taxon>Saccharomycetales</taxon>
        <taxon>Saccharomycetaceae</taxon>
        <taxon>Kluyveromyces</taxon>
    </lineage>
</organism>
<dbReference type="EMBL" id="CP015059">
    <property type="protein sequence ID" value="QGN17349.1"/>
    <property type="molecule type" value="Genomic_DNA"/>
</dbReference>
<reference evidence="2 3" key="1">
    <citation type="submission" date="2016-03" db="EMBL/GenBank/DDBJ databases">
        <title>How can Kluyveromyces marxianus grow so fast - potential evolutionary course in Saccharomyces Complex revealed by comparative genomics.</title>
        <authorList>
            <person name="Mo W."/>
            <person name="Lu W."/>
            <person name="Yang X."/>
            <person name="Qi J."/>
            <person name="Lv H."/>
        </authorList>
    </citation>
    <scope>NUCLEOTIDE SEQUENCE [LARGE SCALE GENOMIC DNA]</scope>
    <source>
        <strain evidence="2 3">FIM1</strain>
    </source>
</reference>
<keyword evidence="3" id="KW-1185">Reference proteome</keyword>